<organism evidence="8 9">
    <name type="scientific">Desmophyllum pertusum</name>
    <dbReference type="NCBI Taxonomy" id="174260"/>
    <lineage>
        <taxon>Eukaryota</taxon>
        <taxon>Metazoa</taxon>
        <taxon>Cnidaria</taxon>
        <taxon>Anthozoa</taxon>
        <taxon>Hexacorallia</taxon>
        <taxon>Scleractinia</taxon>
        <taxon>Caryophylliina</taxon>
        <taxon>Caryophylliidae</taxon>
        <taxon>Desmophyllum</taxon>
    </lineage>
</organism>
<feature type="transmembrane region" description="Helical" evidence="6">
    <location>
        <begin position="12"/>
        <end position="31"/>
    </location>
</feature>
<dbReference type="PANTHER" id="PTHR12231">
    <property type="entry name" value="CTX-RELATED TYPE I TRANSMEMBRANE PROTEIN"/>
    <property type="match status" value="1"/>
</dbReference>
<feature type="domain" description="Ig-like" evidence="7">
    <location>
        <begin position="294"/>
        <end position="378"/>
    </location>
</feature>
<evidence type="ECO:0000313" key="9">
    <source>
        <dbReference type="Proteomes" id="UP001163046"/>
    </source>
</evidence>
<gene>
    <name evidence="8" type="ORF">OS493_034265</name>
</gene>
<dbReference type="InterPro" id="IPR003598">
    <property type="entry name" value="Ig_sub2"/>
</dbReference>
<dbReference type="EMBL" id="MU826397">
    <property type="protein sequence ID" value="KAJ7376528.1"/>
    <property type="molecule type" value="Genomic_DNA"/>
</dbReference>
<dbReference type="Pfam" id="PF13927">
    <property type="entry name" value="Ig_3"/>
    <property type="match status" value="2"/>
</dbReference>
<dbReference type="InterPro" id="IPR051170">
    <property type="entry name" value="Neural/epithelial_adhesion"/>
</dbReference>
<evidence type="ECO:0000256" key="3">
    <source>
        <dbReference type="ARBA" id="ARBA00023157"/>
    </source>
</evidence>
<name>A0A9X0CW49_9CNID</name>
<evidence type="ECO:0000256" key="4">
    <source>
        <dbReference type="ARBA" id="ARBA00023319"/>
    </source>
</evidence>
<feature type="domain" description="Ig-like" evidence="7">
    <location>
        <begin position="207"/>
        <end position="287"/>
    </location>
</feature>
<comment type="caution">
    <text evidence="8">The sequence shown here is derived from an EMBL/GenBank/DDBJ whole genome shotgun (WGS) entry which is preliminary data.</text>
</comment>
<dbReference type="AlphaFoldDB" id="A0A9X0CW49"/>
<dbReference type="SMART" id="SM00408">
    <property type="entry name" value="IGc2"/>
    <property type="match status" value="2"/>
</dbReference>
<dbReference type="InterPro" id="IPR003599">
    <property type="entry name" value="Ig_sub"/>
</dbReference>
<dbReference type="InterPro" id="IPR008160">
    <property type="entry name" value="Collagen"/>
</dbReference>
<keyword evidence="6" id="KW-1133">Transmembrane helix</keyword>
<dbReference type="InterPro" id="IPR007110">
    <property type="entry name" value="Ig-like_dom"/>
</dbReference>
<keyword evidence="6" id="KW-0812">Transmembrane</keyword>
<keyword evidence="9" id="KW-1185">Reference proteome</keyword>
<evidence type="ECO:0000256" key="1">
    <source>
        <dbReference type="ARBA" id="ARBA00022729"/>
    </source>
</evidence>
<proteinExistence type="predicted"/>
<keyword evidence="1" id="KW-0732">Signal</keyword>
<evidence type="ECO:0000313" key="8">
    <source>
        <dbReference type="EMBL" id="KAJ7376528.1"/>
    </source>
</evidence>
<evidence type="ECO:0000256" key="6">
    <source>
        <dbReference type="SAM" id="Phobius"/>
    </source>
</evidence>
<dbReference type="Gene3D" id="2.60.40.10">
    <property type="entry name" value="Immunoglobulins"/>
    <property type="match status" value="2"/>
</dbReference>
<evidence type="ECO:0000256" key="2">
    <source>
        <dbReference type="ARBA" id="ARBA00022737"/>
    </source>
</evidence>
<dbReference type="Pfam" id="PF01391">
    <property type="entry name" value="Collagen"/>
    <property type="match status" value="1"/>
</dbReference>
<dbReference type="OrthoDB" id="5986705at2759"/>
<dbReference type="PROSITE" id="PS50835">
    <property type="entry name" value="IG_LIKE"/>
    <property type="match status" value="2"/>
</dbReference>
<dbReference type="Proteomes" id="UP001163046">
    <property type="component" value="Unassembled WGS sequence"/>
</dbReference>
<keyword evidence="3" id="KW-1015">Disulfide bond</keyword>
<dbReference type="SUPFAM" id="SSF48726">
    <property type="entry name" value="Immunoglobulin"/>
    <property type="match status" value="2"/>
</dbReference>
<dbReference type="PANTHER" id="PTHR12231:SF253">
    <property type="entry name" value="DPR-INTERACTING PROTEIN ETA, ISOFORM B-RELATED"/>
    <property type="match status" value="1"/>
</dbReference>
<dbReference type="InterPro" id="IPR036179">
    <property type="entry name" value="Ig-like_dom_sf"/>
</dbReference>
<protein>
    <recommendedName>
        <fullName evidence="7">Ig-like domain-containing protein</fullName>
    </recommendedName>
</protein>
<dbReference type="SMART" id="SM00409">
    <property type="entry name" value="IG"/>
    <property type="match status" value="2"/>
</dbReference>
<keyword evidence="6" id="KW-0472">Membrane</keyword>
<feature type="region of interest" description="Disordered" evidence="5">
    <location>
        <begin position="139"/>
        <end position="172"/>
    </location>
</feature>
<feature type="region of interest" description="Disordered" evidence="5">
    <location>
        <begin position="182"/>
        <end position="201"/>
    </location>
</feature>
<keyword evidence="2" id="KW-0677">Repeat</keyword>
<keyword evidence="4" id="KW-0393">Immunoglobulin domain</keyword>
<reference evidence="8" key="1">
    <citation type="submission" date="2023-01" db="EMBL/GenBank/DDBJ databases">
        <title>Genome assembly of the deep-sea coral Lophelia pertusa.</title>
        <authorList>
            <person name="Herrera S."/>
            <person name="Cordes E."/>
        </authorList>
    </citation>
    <scope>NUCLEOTIDE SEQUENCE</scope>
    <source>
        <strain evidence="8">USNM1676648</strain>
        <tissue evidence="8">Polyp</tissue>
    </source>
</reference>
<dbReference type="FunFam" id="2.60.40.10:FF:000032">
    <property type="entry name" value="palladin isoform X1"/>
    <property type="match status" value="2"/>
</dbReference>
<dbReference type="InterPro" id="IPR013783">
    <property type="entry name" value="Ig-like_fold"/>
</dbReference>
<evidence type="ECO:0000256" key="5">
    <source>
        <dbReference type="SAM" id="MobiDB-lite"/>
    </source>
</evidence>
<sequence>MISTEKRSDNLYKASLILSVVAILMTVALFMRMETVVHDTKMMDSKFTLQIQQIREALKPEGTTHQAPEKNDFNIANGITKGKIVRRSIKTRRNDSVGLKDLSDGFKRYVTSIIAQSVESYCLSPDKVCVAGPPGPKGIQGNLGKRGPKGTKGREGTKGIMGTVGEPGKQGLKGDFGIPGVRGEKGDAGAAGHPGPKGEPGEAISAPEVIVSPASLTVTQNQTATFYCSAGGNPKPTVSWSKISGTGLVNKGGQDNKLQISTTVYNDSGSYVCKAANVLGQVQKVVKLLVEVPPQFTETLDRVIKVAENSVASISCRVFGFPAPTIVWSRGLVSLPQGRTTVTNGTLNISNFSPQDSGPYQCKASNKLGYVSALTTLIDVKPGENQ</sequence>
<accession>A0A9X0CW49</accession>
<evidence type="ECO:0000259" key="7">
    <source>
        <dbReference type="PROSITE" id="PS50835"/>
    </source>
</evidence>